<reference evidence="2 3" key="1">
    <citation type="submission" date="2024-07" db="EMBL/GenBank/DDBJ databases">
        <title>Isolation, whole-genome sequencing, and annotation of five antibiotic-resistant bacteria from environmental samples.</title>
        <authorList>
            <person name="Bedore T."/>
            <person name="Hudson A.O."/>
            <person name="Kumar G."/>
        </authorList>
    </citation>
    <scope>NUCLEOTIDE SEQUENCE [LARGE SCALE GENOMIC DNA]</scope>
    <source>
        <strain evidence="2 3">RIT844</strain>
    </source>
</reference>
<evidence type="ECO:0000259" key="1">
    <source>
        <dbReference type="Pfam" id="PF10908"/>
    </source>
</evidence>
<accession>A0ABV2DT23</accession>
<dbReference type="RefSeq" id="WP_217547471.1">
    <property type="nucleotide sequence ID" value="NZ_JBEWWF010000001.1"/>
</dbReference>
<comment type="caution">
    <text evidence="2">The sequence shown here is derived from an EMBL/GenBank/DDBJ whole genome shotgun (WGS) entry which is preliminary data.</text>
</comment>
<dbReference type="Proteomes" id="UP001548992">
    <property type="component" value="Unassembled WGS sequence"/>
</dbReference>
<feature type="domain" description="Tlde1" evidence="1">
    <location>
        <begin position="24"/>
        <end position="151"/>
    </location>
</feature>
<evidence type="ECO:0000313" key="2">
    <source>
        <dbReference type="EMBL" id="MET3074164.1"/>
    </source>
</evidence>
<name>A0ABV2DT23_9GAMM</name>
<proteinExistence type="predicted"/>
<sequence length="173" mass="19228">MPIIGKMILNGSDFVPLNLYGVGVFMAFSGKGAYRNIPACMAVPNVGPIPPGKYWIVERGRGGLLSWAKAKSQDLYNRVFNGAEFDRDEWFALYRDDLSIDDETWINDVKRGLFRLHPGRVSEGCITLHLNSDYALIRNALLRTAPIPVPCMKNLMARGYIEVVAGGYSNTCP</sequence>
<keyword evidence="3" id="KW-1185">Reference proteome</keyword>
<evidence type="ECO:0000313" key="3">
    <source>
        <dbReference type="Proteomes" id="UP001548992"/>
    </source>
</evidence>
<protein>
    <submittedName>
        <fullName evidence="2">DUF2778 domain-containing protein</fullName>
    </submittedName>
</protein>
<dbReference type="Pfam" id="PF10908">
    <property type="entry name" value="Tlde1_dom"/>
    <property type="match status" value="1"/>
</dbReference>
<organism evidence="2 3">
    <name type="scientific">Pantoea leporis</name>
    <dbReference type="NCBI Taxonomy" id="2933780"/>
    <lineage>
        <taxon>Bacteria</taxon>
        <taxon>Pseudomonadati</taxon>
        <taxon>Pseudomonadota</taxon>
        <taxon>Gammaproteobacteria</taxon>
        <taxon>Enterobacterales</taxon>
        <taxon>Erwiniaceae</taxon>
        <taxon>Pantoea</taxon>
    </lineage>
</organism>
<dbReference type="InterPro" id="IPR021225">
    <property type="entry name" value="Tlde1_dom"/>
</dbReference>
<dbReference type="EMBL" id="JBEWWF010000001">
    <property type="protein sequence ID" value="MET3074164.1"/>
    <property type="molecule type" value="Genomic_DNA"/>
</dbReference>
<gene>
    <name evidence="2" type="ORF">ABXV16_00195</name>
</gene>